<dbReference type="InterPro" id="IPR018209">
    <property type="entry name" value="Pyrv_Knase_AS"/>
</dbReference>
<keyword evidence="8" id="KW-0067">ATP-binding</keyword>
<evidence type="ECO:0000259" key="12">
    <source>
        <dbReference type="Pfam" id="PF00224"/>
    </source>
</evidence>
<name>X0TPD0_9ZZZZ</name>
<evidence type="ECO:0000256" key="6">
    <source>
        <dbReference type="ARBA" id="ARBA00022741"/>
    </source>
</evidence>
<dbReference type="InterPro" id="IPR015795">
    <property type="entry name" value="Pyrv_Knase_C"/>
</dbReference>
<comment type="caution">
    <text evidence="14">The sequence shown here is derived from an EMBL/GenBank/DDBJ whole genome shotgun (WGS) entry which is preliminary data.</text>
</comment>
<evidence type="ECO:0000256" key="7">
    <source>
        <dbReference type="ARBA" id="ARBA00022777"/>
    </source>
</evidence>
<keyword evidence="4" id="KW-0808">Transferase</keyword>
<evidence type="ECO:0000256" key="1">
    <source>
        <dbReference type="ARBA" id="ARBA00004997"/>
    </source>
</evidence>
<dbReference type="GO" id="GO:0030955">
    <property type="term" value="F:potassium ion binding"/>
    <property type="evidence" value="ECO:0007669"/>
    <property type="project" value="InterPro"/>
</dbReference>
<keyword evidence="5" id="KW-0479">Metal-binding</keyword>
<feature type="domain" description="Pyruvate kinase barrel" evidence="12">
    <location>
        <begin position="2"/>
        <end position="142"/>
    </location>
</feature>
<dbReference type="PROSITE" id="PS00110">
    <property type="entry name" value="PYRUVATE_KINASE"/>
    <property type="match status" value="1"/>
</dbReference>
<dbReference type="Gene3D" id="3.40.1380.20">
    <property type="entry name" value="Pyruvate kinase, C-terminal domain"/>
    <property type="match status" value="1"/>
</dbReference>
<evidence type="ECO:0000256" key="10">
    <source>
        <dbReference type="ARBA" id="ARBA00023152"/>
    </source>
</evidence>
<evidence type="ECO:0000256" key="4">
    <source>
        <dbReference type="ARBA" id="ARBA00022679"/>
    </source>
</evidence>
<comment type="similarity">
    <text evidence="2">Belongs to the pyruvate kinase family.</text>
</comment>
<dbReference type="UniPathway" id="UPA00109">
    <property type="reaction ID" value="UER00188"/>
</dbReference>
<dbReference type="PANTHER" id="PTHR11817">
    <property type="entry name" value="PYRUVATE KINASE"/>
    <property type="match status" value="1"/>
</dbReference>
<evidence type="ECO:0000256" key="8">
    <source>
        <dbReference type="ARBA" id="ARBA00022840"/>
    </source>
</evidence>
<dbReference type="EC" id="2.7.1.40" evidence="3"/>
<dbReference type="NCBIfam" id="TIGR01064">
    <property type="entry name" value="pyruv_kin"/>
    <property type="match status" value="1"/>
</dbReference>
<feature type="non-terminal residue" evidence="14">
    <location>
        <position position="285"/>
    </location>
</feature>
<dbReference type="SUPFAM" id="SSF51621">
    <property type="entry name" value="Phosphoenolpyruvate/pyruvate domain"/>
    <property type="match status" value="1"/>
</dbReference>
<gene>
    <name evidence="14" type="ORF">S01H1_25370</name>
</gene>
<dbReference type="GO" id="GO:0004743">
    <property type="term" value="F:pyruvate kinase activity"/>
    <property type="evidence" value="ECO:0007669"/>
    <property type="project" value="UniProtKB-EC"/>
</dbReference>
<protein>
    <recommendedName>
        <fullName evidence="3">pyruvate kinase</fullName>
        <ecNumber evidence="3">2.7.1.40</ecNumber>
    </recommendedName>
</protein>
<keyword evidence="9" id="KW-0460">Magnesium</keyword>
<keyword evidence="11" id="KW-0670">Pyruvate</keyword>
<dbReference type="InterPro" id="IPR001697">
    <property type="entry name" value="Pyr_Knase"/>
</dbReference>
<dbReference type="EMBL" id="BARS01015318">
    <property type="protein sequence ID" value="GAF89116.1"/>
    <property type="molecule type" value="Genomic_DNA"/>
</dbReference>
<comment type="pathway">
    <text evidence="1">Carbohydrate degradation; glycolysis; pyruvate from D-glyceraldehyde 3-phosphate: step 5/5.</text>
</comment>
<dbReference type="InterPro" id="IPR040442">
    <property type="entry name" value="Pyrv_kinase-like_dom_sf"/>
</dbReference>
<dbReference type="InterPro" id="IPR015793">
    <property type="entry name" value="Pyrv_Knase_brl"/>
</dbReference>
<feature type="domain" description="Pyruvate kinase C-terminal" evidence="13">
    <location>
        <begin position="177"/>
        <end position="285"/>
    </location>
</feature>
<dbReference type="GO" id="GO:0005524">
    <property type="term" value="F:ATP binding"/>
    <property type="evidence" value="ECO:0007669"/>
    <property type="project" value="UniProtKB-KW"/>
</dbReference>
<dbReference type="Pfam" id="PF00224">
    <property type="entry name" value="PK"/>
    <property type="match status" value="1"/>
</dbReference>
<accession>X0TPD0</accession>
<dbReference type="AlphaFoldDB" id="X0TPD0"/>
<evidence type="ECO:0000256" key="11">
    <source>
        <dbReference type="ARBA" id="ARBA00023317"/>
    </source>
</evidence>
<dbReference type="PRINTS" id="PR01050">
    <property type="entry name" value="PYRUVTKNASE"/>
</dbReference>
<dbReference type="SUPFAM" id="SSF52935">
    <property type="entry name" value="PK C-terminal domain-like"/>
    <property type="match status" value="1"/>
</dbReference>
<dbReference type="GO" id="GO:0000287">
    <property type="term" value="F:magnesium ion binding"/>
    <property type="evidence" value="ECO:0007669"/>
    <property type="project" value="InterPro"/>
</dbReference>
<evidence type="ECO:0000256" key="5">
    <source>
        <dbReference type="ARBA" id="ARBA00022723"/>
    </source>
</evidence>
<sequence>ENEVDYVALSFVRSAQDIRELKALIRDADAEVPVIAKLEKPEAIEELEQIVTDADAIMIARGDLGVELPPEEVPILQKQIINLCSRMRKPVITATQMLDSMRNSPRPTRAETSDVANAILDGTDAVMLSGETAIGSYPVESVAMMRRIAAFAEQQQLSGQHLRTETAAISESVDFADALSRGAARIAERVKAEAIIAFTQSGSTARLASKCRPRCPIIAATPLESTARRCNLYWGVQSMIIEPADNTDEMIVGVEQRMRELGIVESGDVMIITAGTPIGAPGTTN</sequence>
<proteinExistence type="inferred from homology"/>
<dbReference type="InterPro" id="IPR036918">
    <property type="entry name" value="Pyrv_Knase_C_sf"/>
</dbReference>
<keyword evidence="6" id="KW-0547">Nucleotide-binding</keyword>
<evidence type="ECO:0000256" key="3">
    <source>
        <dbReference type="ARBA" id="ARBA00012142"/>
    </source>
</evidence>
<evidence type="ECO:0000313" key="14">
    <source>
        <dbReference type="EMBL" id="GAF89116.1"/>
    </source>
</evidence>
<evidence type="ECO:0000256" key="9">
    <source>
        <dbReference type="ARBA" id="ARBA00022842"/>
    </source>
</evidence>
<evidence type="ECO:0000256" key="2">
    <source>
        <dbReference type="ARBA" id="ARBA00008663"/>
    </source>
</evidence>
<keyword evidence="10" id="KW-0324">Glycolysis</keyword>
<dbReference type="Gene3D" id="3.20.20.60">
    <property type="entry name" value="Phosphoenolpyruvate-binding domains"/>
    <property type="match status" value="1"/>
</dbReference>
<dbReference type="InterPro" id="IPR015813">
    <property type="entry name" value="Pyrv/PenolPyrv_kinase-like_dom"/>
</dbReference>
<evidence type="ECO:0000259" key="13">
    <source>
        <dbReference type="Pfam" id="PF02887"/>
    </source>
</evidence>
<organism evidence="14">
    <name type="scientific">marine sediment metagenome</name>
    <dbReference type="NCBI Taxonomy" id="412755"/>
    <lineage>
        <taxon>unclassified sequences</taxon>
        <taxon>metagenomes</taxon>
        <taxon>ecological metagenomes</taxon>
    </lineage>
</organism>
<dbReference type="Pfam" id="PF02887">
    <property type="entry name" value="PK_C"/>
    <property type="match status" value="1"/>
</dbReference>
<keyword evidence="7" id="KW-0418">Kinase</keyword>
<reference evidence="14" key="1">
    <citation type="journal article" date="2014" name="Front. Microbiol.">
        <title>High frequency of phylogenetically diverse reductive dehalogenase-homologous genes in deep subseafloor sedimentary metagenomes.</title>
        <authorList>
            <person name="Kawai M."/>
            <person name="Futagami T."/>
            <person name="Toyoda A."/>
            <person name="Takaki Y."/>
            <person name="Nishi S."/>
            <person name="Hori S."/>
            <person name="Arai W."/>
            <person name="Tsubouchi T."/>
            <person name="Morono Y."/>
            <person name="Uchiyama I."/>
            <person name="Ito T."/>
            <person name="Fujiyama A."/>
            <person name="Inagaki F."/>
            <person name="Takami H."/>
        </authorList>
    </citation>
    <scope>NUCLEOTIDE SEQUENCE</scope>
    <source>
        <strain evidence="14">Expedition CK06-06</strain>
    </source>
</reference>
<feature type="non-terminal residue" evidence="14">
    <location>
        <position position="1"/>
    </location>
</feature>
<dbReference type="GO" id="GO:0016301">
    <property type="term" value="F:kinase activity"/>
    <property type="evidence" value="ECO:0007669"/>
    <property type="project" value="UniProtKB-KW"/>
</dbReference>